<evidence type="ECO:0000313" key="2">
    <source>
        <dbReference type="EMBL" id="AXG98426.1"/>
    </source>
</evidence>
<organism evidence="2 3">
    <name type="scientific">Deinococcus wulumuqiensis</name>
    <dbReference type="NCBI Taxonomy" id="980427"/>
    <lineage>
        <taxon>Bacteria</taxon>
        <taxon>Thermotogati</taxon>
        <taxon>Deinococcota</taxon>
        <taxon>Deinococci</taxon>
        <taxon>Deinococcales</taxon>
        <taxon>Deinococcaceae</taxon>
        <taxon>Deinococcus</taxon>
    </lineage>
</organism>
<keyword evidence="1" id="KW-0051">Antiviral defense</keyword>
<dbReference type="RefSeq" id="WP_114671445.1">
    <property type="nucleotide sequence ID" value="NZ_CP031158.1"/>
</dbReference>
<sequence length="274" mass="31412">MQALKIELEGVTTSFRYPHILIGRQPSYPLPPPATIYGHIASALGEYPAPDSFKFAYTFTHAGSVDDYEHTWFVREANAEGLKKFKEDMGSAEKKRFSAFQKNHDVNIAGGINPTVREMLFQPRLTLYLDRPDWLEAFRTPAFPVLLGRSQDLAAYTRVEVVELEERQAGYFDHCLLPFDPWRPRVGLGQGLLMPRHIDPQDRQHVTWARYVALTHRAFLPREGERENEPQLIRGVPEGFRVWVDPSTEERRGRQRALEWLTVQGGGEAIELPS</sequence>
<dbReference type="NCBIfam" id="TIGR01895">
    <property type="entry name" value="cas_Cas5t"/>
    <property type="match status" value="1"/>
</dbReference>
<dbReference type="InterPro" id="IPR013337">
    <property type="entry name" value="CRISPR-assoc_prot_Cas5_Tneap"/>
</dbReference>
<evidence type="ECO:0000313" key="3">
    <source>
        <dbReference type="Proteomes" id="UP000253744"/>
    </source>
</evidence>
<dbReference type="Proteomes" id="UP000253744">
    <property type="component" value="Chromosome"/>
</dbReference>
<dbReference type="AlphaFoldDB" id="A0A345IFF4"/>
<reference evidence="2 3" key="1">
    <citation type="submission" date="2018-07" db="EMBL/GenBank/DDBJ databases">
        <title>Complete Genome and Methylome Analysis of Deinococcus wulumuqiensis NEB 479.</title>
        <authorList>
            <person name="Fomenkov A."/>
            <person name="Luyten Y."/>
            <person name="Vincze T."/>
            <person name="Anton B.P."/>
            <person name="Clark T."/>
            <person name="Roberts R.J."/>
            <person name="Morgan R.D."/>
        </authorList>
    </citation>
    <scope>NUCLEOTIDE SEQUENCE [LARGE SCALE GENOMIC DNA]</scope>
    <source>
        <strain evidence="2 3">NEB 479</strain>
    </source>
</reference>
<evidence type="ECO:0000256" key="1">
    <source>
        <dbReference type="ARBA" id="ARBA00023118"/>
    </source>
</evidence>
<protein>
    <submittedName>
        <fullName evidence="2">Type I-B CRISPR-associated protein Cas5</fullName>
    </submittedName>
</protein>
<name>A0A345IFF4_9DEIO</name>
<dbReference type="GO" id="GO:0051607">
    <property type="term" value="P:defense response to virus"/>
    <property type="evidence" value="ECO:0007669"/>
    <property type="project" value="UniProtKB-KW"/>
</dbReference>
<dbReference type="NCBIfam" id="TIGR02593">
    <property type="entry name" value="CRISPR_cas5"/>
    <property type="match status" value="1"/>
</dbReference>
<dbReference type="KEGG" id="dwu:DVJ83_03745"/>
<dbReference type="InterPro" id="IPR013422">
    <property type="entry name" value="CRISPR-assoc_prot_Cas5_N"/>
</dbReference>
<proteinExistence type="predicted"/>
<gene>
    <name evidence="2" type="primary">cas5b</name>
    <name evidence="2" type="ORF">DVJ83_03745</name>
</gene>
<dbReference type="EMBL" id="CP031158">
    <property type="protein sequence ID" value="AXG98426.1"/>
    <property type="molecule type" value="Genomic_DNA"/>
</dbReference>
<accession>A0A345IFF4</accession>